<dbReference type="GO" id="GO:0005783">
    <property type="term" value="C:endoplasmic reticulum"/>
    <property type="evidence" value="ECO:0007669"/>
    <property type="project" value="TreeGrafter"/>
</dbReference>
<evidence type="ECO:0000313" key="7">
    <source>
        <dbReference type="EMBL" id="JAG16081.1"/>
    </source>
</evidence>
<sequence>MFHRSLVLVVYALVLLCLVESKQNAKSNAVLEVSDTKEWKKILRTKTNVLALFVTQPKQSNAAIKIFNEAAEQVKGQGTMIFVECTGGTNKLCKQLKATAEPYTLRHYKNGEFHKVYDRKEAVTSIVNFMRDPTGDVPWDEDESIGDVVHLPDVLALVKLLKKETKPVMIMFYAPWCGFCKKLKPDYSAAAAELKDTAVLAAIDVNRPENNAVRGTFNITGFPTLLYFKNGIVQYTYEGNNKKEDIVRFMKDPSSKPPKEEDWADAENDVIHLTSENFNETLKDYSSVIVMFYAPWCGHCKMLKPKYEKAATELISQKINGVLAAVDVTKYPDVGKLFDVKGYPTLKYFKKGEFLWDVATLREADALVSFMKNPSKPAPPPPPEPEWETEPSEVIHLTLDTFKSTLKKKKHALVMFYAPWCGHCKRAKPEFTAAADFFVESSKVALAALDCTKHNSICKAVGVEGYPTFKYFNYYDKDMKDYNGGRQKSDFINFLSSLETSSSNIDNSISDSEKHSAGSKVNAEDKNLKNAINLKDVDFPANMEKHSLMMVLFHDDTPPSELAKTEFLKAADSAKNVAMGVVNSSFNKKITKQFDITRFPSIKIFRRGKFVADYSGSMQSEKMLNFARSYVSKKDEL</sequence>
<evidence type="ECO:0000259" key="3">
    <source>
        <dbReference type="PROSITE" id="PS51352"/>
    </source>
</evidence>
<evidence type="ECO:0000313" key="15">
    <source>
        <dbReference type="EMBL" id="JAG32832.1"/>
    </source>
</evidence>
<dbReference type="InterPro" id="IPR017937">
    <property type="entry name" value="Thioredoxin_CS"/>
</dbReference>
<evidence type="ECO:0000313" key="12">
    <source>
        <dbReference type="EMBL" id="JAG25046.1"/>
    </source>
</evidence>
<dbReference type="Gene3D" id="3.40.30.10">
    <property type="entry name" value="Glutaredoxin"/>
    <property type="match status" value="5"/>
</dbReference>
<comment type="similarity">
    <text evidence="1">Belongs to the protein disulfide isomerase family.</text>
</comment>
<keyword evidence="13" id="KW-0413">Isomerase</keyword>
<evidence type="ECO:0000313" key="4">
    <source>
        <dbReference type="EMBL" id="JAG12558.1"/>
    </source>
</evidence>
<dbReference type="Pfam" id="PF00085">
    <property type="entry name" value="Thioredoxin"/>
    <property type="match status" value="4"/>
</dbReference>
<organism evidence="13">
    <name type="scientific">Lygus hesperus</name>
    <name type="common">Western plant bug</name>
    <dbReference type="NCBI Taxonomy" id="30085"/>
    <lineage>
        <taxon>Eukaryota</taxon>
        <taxon>Metazoa</taxon>
        <taxon>Ecdysozoa</taxon>
        <taxon>Arthropoda</taxon>
        <taxon>Hexapoda</taxon>
        <taxon>Insecta</taxon>
        <taxon>Pterygota</taxon>
        <taxon>Neoptera</taxon>
        <taxon>Paraneoptera</taxon>
        <taxon>Hemiptera</taxon>
        <taxon>Heteroptera</taxon>
        <taxon>Panheteroptera</taxon>
        <taxon>Cimicomorpha</taxon>
        <taxon>Miridae</taxon>
        <taxon>Mirini</taxon>
        <taxon>Lygus</taxon>
    </lineage>
</organism>
<accession>A0A0A9YNZ9</accession>
<dbReference type="InterPro" id="IPR036249">
    <property type="entry name" value="Thioredoxin-like_sf"/>
</dbReference>
<feature type="domain" description="Thioredoxin" evidence="3">
    <location>
        <begin position="264"/>
        <end position="369"/>
    </location>
</feature>
<evidence type="ECO:0000313" key="9">
    <source>
        <dbReference type="EMBL" id="JAG16085.1"/>
    </source>
</evidence>
<evidence type="ECO:0000313" key="5">
    <source>
        <dbReference type="EMBL" id="JAG16079.1"/>
    </source>
</evidence>
<dbReference type="EMBL" id="GBHO01027523">
    <property type="protein sequence ID" value="JAG16081.1"/>
    <property type="molecule type" value="Transcribed_RNA"/>
</dbReference>
<name>A0A0A9YNZ9_LYGHE</name>
<dbReference type="AlphaFoldDB" id="A0A0A9YNZ9"/>
<dbReference type="PANTHER" id="PTHR45672:SF2">
    <property type="entry name" value="PROTEIN DISULFIDE-ISOMERASE A5"/>
    <property type="match status" value="1"/>
</dbReference>
<evidence type="ECO:0000256" key="2">
    <source>
        <dbReference type="SAM" id="SignalP"/>
    </source>
</evidence>
<feature type="signal peptide" evidence="2">
    <location>
        <begin position="1"/>
        <end position="21"/>
    </location>
</feature>
<gene>
    <name evidence="13" type="primary">PDIA5_12</name>
    <name evidence="15" type="synonym">PDIA5_0</name>
    <name evidence="14" type="synonym">PDIA5_1</name>
    <name evidence="10" type="synonym">PDIA5_10</name>
    <name evidence="9" type="synonym">PDIA5_13</name>
    <name evidence="12" type="synonym">PDIA5_14</name>
    <name evidence="11" type="synonym">PDIA5_2</name>
    <name evidence="4" type="synonym">PDIA5_3</name>
    <name evidence="5" type="synonym">PDIA5_4</name>
    <name evidence="6" type="synonym">PDIA5_5</name>
    <name evidence="8" type="synonym">PDIA5_8</name>
    <name evidence="7" type="synonym">PDIA5_9</name>
    <name evidence="4" type="ORF">CM83_97703</name>
    <name evidence="12" type="ORF">CM83_97727</name>
    <name evidence="15" type="ORF">CM83_97731</name>
    <name evidence="14" type="ORF">CM83_97735</name>
    <name evidence="13" type="ORF">CM83_97742</name>
    <name evidence="7" type="ORF">CM83_97751</name>
    <name evidence="8" type="ORF">CM83_97755</name>
    <name evidence="5" type="ORF">CM83_97759</name>
    <name evidence="6" type="ORF">CM83_97763</name>
    <name evidence="9" type="ORF">CM83_97768</name>
    <name evidence="10" type="ORF">CM83_97773</name>
    <name evidence="11" type="ORF">CM83_97781</name>
</gene>
<evidence type="ECO:0000313" key="13">
    <source>
        <dbReference type="EMBL" id="JAG32828.1"/>
    </source>
</evidence>
<dbReference type="PROSITE" id="PS00194">
    <property type="entry name" value="THIOREDOXIN_1"/>
    <property type="match status" value="1"/>
</dbReference>
<evidence type="ECO:0000313" key="8">
    <source>
        <dbReference type="EMBL" id="JAG16082.1"/>
    </source>
</evidence>
<dbReference type="EMBL" id="GBHO01027524">
    <property type="protein sequence ID" value="JAG16080.1"/>
    <property type="molecule type" value="Transcribed_RNA"/>
</dbReference>
<dbReference type="EMBL" id="GBHO01031046">
    <property type="protein sequence ID" value="JAG12558.1"/>
    <property type="molecule type" value="Transcribed_RNA"/>
</dbReference>
<dbReference type="EMBL" id="GBHO01027517">
    <property type="protein sequence ID" value="JAG16087.1"/>
    <property type="molecule type" value="Transcribed_RNA"/>
</dbReference>
<dbReference type="InterPro" id="IPR046374">
    <property type="entry name" value="PDI_a_PDIR"/>
</dbReference>
<proteinExistence type="inferred from homology"/>
<dbReference type="InterPro" id="IPR013766">
    <property type="entry name" value="Thioredoxin_domain"/>
</dbReference>
<dbReference type="EMBL" id="GBHO01010776">
    <property type="protein sequence ID" value="JAG32828.1"/>
    <property type="molecule type" value="Transcribed_RNA"/>
</dbReference>
<dbReference type="EMBL" id="GBHO01027518">
    <property type="protein sequence ID" value="JAG16086.1"/>
    <property type="molecule type" value="Transcribed_RNA"/>
</dbReference>
<dbReference type="EMBL" id="GBHO01018558">
    <property type="protein sequence ID" value="JAG25046.1"/>
    <property type="molecule type" value="Transcribed_RNA"/>
</dbReference>
<feature type="domain" description="Thioredoxin" evidence="3">
    <location>
        <begin position="372"/>
        <end position="500"/>
    </location>
</feature>
<dbReference type="GO" id="GO:0006457">
    <property type="term" value="P:protein folding"/>
    <property type="evidence" value="ECO:0007669"/>
    <property type="project" value="TreeGrafter"/>
</dbReference>
<dbReference type="GO" id="GO:0003756">
    <property type="term" value="F:protein disulfide isomerase activity"/>
    <property type="evidence" value="ECO:0007669"/>
    <property type="project" value="InterPro"/>
</dbReference>
<dbReference type="EMBL" id="GBHO01010773">
    <property type="protein sequence ID" value="JAG32831.1"/>
    <property type="molecule type" value="Transcribed_RNA"/>
</dbReference>
<evidence type="ECO:0000313" key="6">
    <source>
        <dbReference type="EMBL" id="JAG16080.1"/>
    </source>
</evidence>
<evidence type="ECO:0000313" key="14">
    <source>
        <dbReference type="EMBL" id="JAG32831.1"/>
    </source>
</evidence>
<feature type="domain" description="Thioredoxin" evidence="3">
    <location>
        <begin position="94"/>
        <end position="255"/>
    </location>
</feature>
<evidence type="ECO:0000313" key="10">
    <source>
        <dbReference type="EMBL" id="JAG16086.1"/>
    </source>
</evidence>
<keyword evidence="2" id="KW-0732">Signal</keyword>
<reference evidence="13" key="1">
    <citation type="journal article" date="2014" name="PLoS ONE">
        <title>Transcriptome-Based Identification of ABC Transporters in the Western Tarnished Plant Bug Lygus hesperus.</title>
        <authorList>
            <person name="Hull J.J."/>
            <person name="Chaney K."/>
            <person name="Geib S.M."/>
            <person name="Fabrick J.A."/>
            <person name="Brent C.S."/>
            <person name="Walsh D."/>
            <person name="Lavine L.C."/>
        </authorList>
    </citation>
    <scope>NUCLEOTIDE SEQUENCE</scope>
</reference>
<evidence type="ECO:0000256" key="1">
    <source>
        <dbReference type="ARBA" id="ARBA00006347"/>
    </source>
</evidence>
<reference evidence="13" key="2">
    <citation type="submission" date="2014-07" db="EMBL/GenBank/DDBJ databases">
        <authorList>
            <person name="Hull J."/>
        </authorList>
    </citation>
    <scope>NUCLEOTIDE SEQUENCE</scope>
</reference>
<dbReference type="SUPFAM" id="SSF52833">
    <property type="entry name" value="Thioredoxin-like"/>
    <property type="match status" value="5"/>
</dbReference>
<evidence type="ECO:0000313" key="11">
    <source>
        <dbReference type="EMBL" id="JAG16087.1"/>
    </source>
</evidence>
<dbReference type="EMBL" id="GBHO01027519">
    <property type="protein sequence ID" value="JAG16085.1"/>
    <property type="molecule type" value="Transcribed_RNA"/>
</dbReference>
<dbReference type="PRINTS" id="PR00421">
    <property type="entry name" value="THIOREDOXIN"/>
</dbReference>
<protein>
    <submittedName>
        <fullName evidence="13">Protein disulfide-isomerase A5</fullName>
    </submittedName>
</protein>
<dbReference type="EMBL" id="GBHO01010772">
    <property type="protein sequence ID" value="JAG32832.1"/>
    <property type="molecule type" value="Transcribed_RNA"/>
</dbReference>
<dbReference type="CDD" id="cd02997">
    <property type="entry name" value="PDI_a_PDIR"/>
    <property type="match status" value="2"/>
</dbReference>
<dbReference type="InterPro" id="IPR051063">
    <property type="entry name" value="PDI"/>
</dbReference>
<dbReference type="EMBL" id="GBHO01027525">
    <property type="protein sequence ID" value="JAG16079.1"/>
    <property type="molecule type" value="Transcribed_RNA"/>
</dbReference>
<dbReference type="EMBL" id="GBHO01027522">
    <property type="protein sequence ID" value="JAG16082.1"/>
    <property type="molecule type" value="Transcribed_RNA"/>
</dbReference>
<dbReference type="PANTHER" id="PTHR45672">
    <property type="entry name" value="PROTEIN DISULFIDE-ISOMERASE C17H9.14C-RELATED"/>
    <property type="match status" value="1"/>
</dbReference>
<feature type="chain" id="PRO_5007389764" evidence="2">
    <location>
        <begin position="22"/>
        <end position="637"/>
    </location>
</feature>
<dbReference type="PROSITE" id="PS51352">
    <property type="entry name" value="THIOREDOXIN_2"/>
    <property type="match status" value="3"/>
</dbReference>